<accession>A0A7K3WM43</accession>
<keyword evidence="4" id="KW-1185">Reference proteome</keyword>
<dbReference type="PANTHER" id="PTHR43174">
    <property type="entry name" value="UDP-N-ACETYLGLUCOSAMINE 2-EPIMERASE"/>
    <property type="match status" value="1"/>
</dbReference>
<dbReference type="InterPro" id="IPR003331">
    <property type="entry name" value="UDP_GlcNAc_Epimerase_2_dom"/>
</dbReference>
<dbReference type="PANTHER" id="PTHR43174:SF1">
    <property type="entry name" value="UDP-N-ACETYLGLUCOSAMINE 2-EPIMERASE"/>
    <property type="match status" value="1"/>
</dbReference>
<dbReference type="Proteomes" id="UP000486602">
    <property type="component" value="Unassembled WGS sequence"/>
</dbReference>
<dbReference type="CDD" id="cd03786">
    <property type="entry name" value="GTB_UDP-GlcNAc_2-Epimerase"/>
    <property type="match status" value="1"/>
</dbReference>
<dbReference type="InterPro" id="IPR029767">
    <property type="entry name" value="WecB-like"/>
</dbReference>
<sequence length="384" mass="43463">MIKLLTVIGARPQFIKSAAISRAISKSFSNKIEEVIVHTGQHYDPEMSNIFFDELNIPKEKYNLKIGSSNHAHQTAKIMIALDEVVEKEMPNAILLYGDTNSTLAACLVGVKRHIPVIHVEAGVRSFNKLFPEEVNRLICDHVSSLLFVPSDDGILSLQKEGFTTAETEPEDNLLLNHPKVYRCGDIMYDNTLYFKDKAESYFKALIDKYHLPESNFFLITAHRPSNVDNLENFKAILSFLHYAIDSLGKEIIFPIHPRTRKLIDQNQELSGMIDAKGIHCMPPISFIEMIGLEKNADLIVTDSGGVQKEAFFMKKPCLIMLEETPWVELVESKNAKLVGSDYDLLCQGAKYFLENKPQHFESIYGDGKSAHFICEKIIENIKK</sequence>
<dbReference type="AlphaFoldDB" id="A0A7K3WM43"/>
<evidence type="ECO:0000259" key="2">
    <source>
        <dbReference type="Pfam" id="PF02350"/>
    </source>
</evidence>
<proteinExistence type="inferred from homology"/>
<comment type="similarity">
    <text evidence="1">Belongs to the UDP-N-acetylglucosamine 2-epimerase family.</text>
</comment>
<dbReference type="Pfam" id="PF02350">
    <property type="entry name" value="Epimerase_2"/>
    <property type="match status" value="1"/>
</dbReference>
<comment type="caution">
    <text evidence="3">The sequence shown here is derived from an EMBL/GenBank/DDBJ whole genome shotgun (WGS) entry which is preliminary data.</text>
</comment>
<dbReference type="GO" id="GO:0008761">
    <property type="term" value="F:UDP-N-acetylglucosamine 2-epimerase activity"/>
    <property type="evidence" value="ECO:0007669"/>
    <property type="project" value="UniProtKB-EC"/>
</dbReference>
<reference evidence="3 4" key="1">
    <citation type="submission" date="2020-02" db="EMBL/GenBank/DDBJ databases">
        <title>Out from the shadows clarifying the taxonomy of the family Cryomorphaceae and related taxa by utilizing the GTDB taxonomic framework.</title>
        <authorList>
            <person name="Bowman J.P."/>
        </authorList>
    </citation>
    <scope>NUCLEOTIDE SEQUENCE [LARGE SCALE GENOMIC DNA]</scope>
    <source>
        <strain evidence="3 4">QSSC 1-22</strain>
    </source>
</reference>
<dbReference type="SUPFAM" id="SSF53756">
    <property type="entry name" value="UDP-Glycosyltransferase/glycogen phosphorylase"/>
    <property type="match status" value="1"/>
</dbReference>
<dbReference type="EC" id="5.1.3.14" evidence="3"/>
<name>A0A7K3WM43_9FLAO</name>
<dbReference type="Gene3D" id="3.40.50.2000">
    <property type="entry name" value="Glycogen Phosphorylase B"/>
    <property type="match status" value="2"/>
</dbReference>
<organism evidence="3 4">
    <name type="scientific">Cryomorpha ignava</name>
    <dbReference type="NCBI Taxonomy" id="101383"/>
    <lineage>
        <taxon>Bacteria</taxon>
        <taxon>Pseudomonadati</taxon>
        <taxon>Bacteroidota</taxon>
        <taxon>Flavobacteriia</taxon>
        <taxon>Flavobacteriales</taxon>
        <taxon>Cryomorphaceae</taxon>
        <taxon>Cryomorpha</taxon>
    </lineage>
</organism>
<gene>
    <name evidence="3" type="primary">wecB</name>
    <name evidence="3" type="ORF">G3O08_04250</name>
</gene>
<dbReference type="RefSeq" id="WP_163283444.1">
    <property type="nucleotide sequence ID" value="NZ_JAAGVY010000005.1"/>
</dbReference>
<evidence type="ECO:0000313" key="3">
    <source>
        <dbReference type="EMBL" id="NEN22716.1"/>
    </source>
</evidence>
<protein>
    <submittedName>
        <fullName evidence="3">UDP-N-acetylglucosamine 2-epimerase (Non-hydrolyzing)</fullName>
        <ecNumber evidence="3">5.1.3.14</ecNumber>
    </submittedName>
</protein>
<feature type="domain" description="UDP-N-acetylglucosamine 2-epimerase" evidence="2">
    <location>
        <begin position="30"/>
        <end position="378"/>
    </location>
</feature>
<dbReference type="EMBL" id="JAAGVY010000005">
    <property type="protein sequence ID" value="NEN22716.1"/>
    <property type="molecule type" value="Genomic_DNA"/>
</dbReference>
<dbReference type="NCBIfam" id="TIGR00236">
    <property type="entry name" value="wecB"/>
    <property type="match status" value="1"/>
</dbReference>
<evidence type="ECO:0000313" key="4">
    <source>
        <dbReference type="Proteomes" id="UP000486602"/>
    </source>
</evidence>
<keyword evidence="1 3" id="KW-0413">Isomerase</keyword>
<evidence type="ECO:0000256" key="1">
    <source>
        <dbReference type="RuleBase" id="RU003513"/>
    </source>
</evidence>